<feature type="transmembrane region" description="Helical" evidence="7">
    <location>
        <begin position="308"/>
        <end position="329"/>
    </location>
</feature>
<keyword evidence="9" id="KW-1185">Reference proteome</keyword>
<dbReference type="InterPro" id="IPR007603">
    <property type="entry name" value="Choline_transptr-like"/>
</dbReference>
<keyword evidence="6" id="KW-0325">Glycoprotein</keyword>
<dbReference type="Pfam" id="PF04515">
    <property type="entry name" value="Choline_transpo"/>
    <property type="match status" value="1"/>
</dbReference>
<keyword evidence="4 7" id="KW-1133">Transmembrane helix</keyword>
<feature type="non-terminal residue" evidence="8">
    <location>
        <position position="379"/>
    </location>
</feature>
<gene>
    <name evidence="8" type="ORF">OSTQU699_LOCUS8259</name>
</gene>
<comment type="caution">
    <text evidence="8">The sequence shown here is derived from an EMBL/GenBank/DDBJ whole genome shotgun (WGS) entry which is preliminary data.</text>
</comment>
<dbReference type="OrthoDB" id="420519at2759"/>
<keyword evidence="5 7" id="KW-0472">Membrane</keyword>
<feature type="transmembrane region" description="Helical" evidence="7">
    <location>
        <begin position="267"/>
        <end position="288"/>
    </location>
</feature>
<accession>A0A8S1J6K2</accession>
<name>A0A8S1J6K2_9CHLO</name>
<evidence type="ECO:0000256" key="7">
    <source>
        <dbReference type="RuleBase" id="RU368066"/>
    </source>
</evidence>
<comment type="caution">
    <text evidence="7">Lacks conserved residue(s) required for the propagation of feature annotation.</text>
</comment>
<keyword evidence="3 7" id="KW-0812">Transmembrane</keyword>
<evidence type="ECO:0000313" key="8">
    <source>
        <dbReference type="EMBL" id="CAD7702902.1"/>
    </source>
</evidence>
<proteinExistence type="inferred from homology"/>
<feature type="transmembrane region" description="Helical" evidence="7">
    <location>
        <begin position="12"/>
        <end position="38"/>
    </location>
</feature>
<evidence type="ECO:0000256" key="4">
    <source>
        <dbReference type="ARBA" id="ARBA00022989"/>
    </source>
</evidence>
<evidence type="ECO:0000256" key="6">
    <source>
        <dbReference type="ARBA" id="ARBA00023180"/>
    </source>
</evidence>
<feature type="transmembrane region" description="Helical" evidence="7">
    <location>
        <begin position="162"/>
        <end position="187"/>
    </location>
</feature>
<evidence type="ECO:0000313" key="9">
    <source>
        <dbReference type="Proteomes" id="UP000708148"/>
    </source>
</evidence>
<comment type="subcellular location">
    <subcellularLocation>
        <location evidence="7">Cell membrane</location>
        <topology evidence="7">Multi-pass membrane protein</topology>
    </subcellularLocation>
    <subcellularLocation>
        <location evidence="1">Membrane</location>
        <topology evidence="1">Multi-pass membrane protein</topology>
    </subcellularLocation>
</comment>
<protein>
    <recommendedName>
        <fullName evidence="7">Choline transporter-like protein</fullName>
    </recommendedName>
</protein>
<evidence type="ECO:0000256" key="2">
    <source>
        <dbReference type="ARBA" id="ARBA00007168"/>
    </source>
</evidence>
<dbReference type="AlphaFoldDB" id="A0A8S1J6K2"/>
<dbReference type="PANTHER" id="PTHR12385">
    <property type="entry name" value="CHOLINE TRANSPORTER-LIKE (SLC FAMILY 44)"/>
    <property type="match status" value="1"/>
</dbReference>
<dbReference type="GO" id="GO:0005886">
    <property type="term" value="C:plasma membrane"/>
    <property type="evidence" value="ECO:0007669"/>
    <property type="project" value="UniProtKB-SubCell"/>
</dbReference>
<evidence type="ECO:0000256" key="3">
    <source>
        <dbReference type="ARBA" id="ARBA00022692"/>
    </source>
</evidence>
<comment type="function">
    <text evidence="7">Choline transporter.</text>
</comment>
<dbReference type="PANTHER" id="PTHR12385:SF14">
    <property type="entry name" value="CHOLINE TRANSPORTER-LIKE 2"/>
    <property type="match status" value="1"/>
</dbReference>
<sequence length="379" mass="41440">VASQAIATMPSILLFPIFPFIVEVLLVLYFVFVSALLYSAGDLVPKFKGASSETDVGSLLSADGSVPSGFGVASSADDSPPAVANVTRLECATDPDCYYGVEWDNALKYMFLYHLFGLLWTNQFIVGFGYVSIAGAVANFYWNRGDVSAMPARPVTASVKRTLFYHLGSIAFGAFLVAVIQFIRFIVEVINHKTKKMQQENAAIKYIMRCVRCCLWCLEKIMKFINRNTYIMVAVKGTSYCRSAGRAVSLIITNALRLAAVNTVGDAVIWLAKITVTAACGVTAFLMADLDLYTNEEKHPDTFLSSPIFPVLVSLLVGYVVADLFFGVYEMTVDTILLSFCEDCESNGGNPKFAPPLLLEAIGKSRERQEAKGKEVAET</sequence>
<comment type="similarity">
    <text evidence="2 7">Belongs to the CTL (choline transporter-like) family.</text>
</comment>
<dbReference type="Proteomes" id="UP000708148">
    <property type="component" value="Unassembled WGS sequence"/>
</dbReference>
<feature type="transmembrane region" description="Helical" evidence="7">
    <location>
        <begin position="118"/>
        <end position="142"/>
    </location>
</feature>
<evidence type="ECO:0000256" key="1">
    <source>
        <dbReference type="ARBA" id="ARBA00004141"/>
    </source>
</evidence>
<organism evidence="8 9">
    <name type="scientific">Ostreobium quekettii</name>
    <dbReference type="NCBI Taxonomy" id="121088"/>
    <lineage>
        <taxon>Eukaryota</taxon>
        <taxon>Viridiplantae</taxon>
        <taxon>Chlorophyta</taxon>
        <taxon>core chlorophytes</taxon>
        <taxon>Ulvophyceae</taxon>
        <taxon>TCBD clade</taxon>
        <taxon>Bryopsidales</taxon>
        <taxon>Ostreobineae</taxon>
        <taxon>Ostreobiaceae</taxon>
        <taxon>Ostreobium</taxon>
    </lineage>
</organism>
<dbReference type="GO" id="GO:0022857">
    <property type="term" value="F:transmembrane transporter activity"/>
    <property type="evidence" value="ECO:0007669"/>
    <property type="project" value="UniProtKB-UniRule"/>
</dbReference>
<reference evidence="8" key="1">
    <citation type="submission" date="2020-12" db="EMBL/GenBank/DDBJ databases">
        <authorList>
            <person name="Iha C."/>
        </authorList>
    </citation>
    <scope>NUCLEOTIDE SEQUENCE</scope>
</reference>
<dbReference type="EMBL" id="CAJHUC010001996">
    <property type="protein sequence ID" value="CAD7702902.1"/>
    <property type="molecule type" value="Genomic_DNA"/>
</dbReference>
<evidence type="ECO:0000256" key="5">
    <source>
        <dbReference type="ARBA" id="ARBA00023136"/>
    </source>
</evidence>